<dbReference type="STRING" id="926567.TheveDRAFT_0067"/>
<comment type="pathway">
    <text evidence="1">Cofactor biosynthesis; adenosylcobalamin biosynthesis.</text>
</comment>
<evidence type="ECO:0000256" key="2">
    <source>
        <dbReference type="ARBA" id="ARBA00022573"/>
    </source>
</evidence>
<dbReference type="Gene3D" id="3.30.950.10">
    <property type="entry name" value="Methyltransferase, Cobalt-precorrin-4 Transmethylase, Domain 2"/>
    <property type="match status" value="1"/>
</dbReference>
<keyword evidence="2" id="KW-0169">Cobalamin biosynthesis</keyword>
<dbReference type="eggNOG" id="COG1010">
    <property type="taxonomic scope" value="Bacteria"/>
</dbReference>
<dbReference type="Proteomes" id="UP000005730">
    <property type="component" value="Chromosome"/>
</dbReference>
<dbReference type="InterPro" id="IPR035996">
    <property type="entry name" value="4pyrrol_Methylase_sf"/>
</dbReference>
<protein>
    <submittedName>
        <fullName evidence="4">Precorrin-6x reductase</fullName>
    </submittedName>
</protein>
<dbReference type="eggNOG" id="COG2099">
    <property type="taxonomic scope" value="Bacteria"/>
</dbReference>
<dbReference type="InterPro" id="IPR003723">
    <property type="entry name" value="Precorrin-6x_reduct"/>
</dbReference>
<dbReference type="GO" id="GO:0009236">
    <property type="term" value="P:cobalamin biosynthetic process"/>
    <property type="evidence" value="ECO:0007669"/>
    <property type="project" value="UniProtKB-UniPathway"/>
</dbReference>
<keyword evidence="5" id="KW-1185">Reference proteome</keyword>
<evidence type="ECO:0000313" key="5">
    <source>
        <dbReference type="Proteomes" id="UP000005730"/>
    </source>
</evidence>
<dbReference type="Pfam" id="PF02571">
    <property type="entry name" value="CbiJ"/>
    <property type="match status" value="1"/>
</dbReference>
<dbReference type="PROSITE" id="PS51014">
    <property type="entry name" value="COBK_CBIJ"/>
    <property type="match status" value="1"/>
</dbReference>
<dbReference type="PANTHER" id="PTHR36925:SF1">
    <property type="entry name" value="COBALT-PRECORRIN-6A REDUCTASE"/>
    <property type="match status" value="1"/>
</dbReference>
<dbReference type="HOGENOM" id="CLU_583851_0_0_0"/>
<evidence type="ECO:0000256" key="1">
    <source>
        <dbReference type="ARBA" id="ARBA00004953"/>
    </source>
</evidence>
<gene>
    <name evidence="4" type="ORF">TheveDRAFT_0067</name>
</gene>
<dbReference type="SUPFAM" id="SSF53790">
    <property type="entry name" value="Tetrapyrrole methylase"/>
    <property type="match status" value="1"/>
</dbReference>
<dbReference type="AlphaFoldDB" id="H0UMW1"/>
<sequence>MCGGDPVLFGLAALASHHAAWGLREGGDEDGGKGSPSFRIFPGVSAAQGAACSLGPYYTNGLCMISLSDYLQDWGSVARAMERASESGLSVALYNPVSRDREGKLGEVRRVFQGRTALVCRDVSRPGERVAEIPAEELSSDQVDMRSLIVFPGGCCSKGKDGVWRDMRGYASEINVRPGSGGASTGCGLPPRCAAAGENGSRLEGVDILDGIGRVDVLILGGTGEGREAAERLISLGLKVAVSVAFDTGLHVVPPGAFALVGRRSADDWAEVMGRLLPLGLRAAVDCAHPFAEEARRHFRTAAEELKIPLIRISRPVDVPEGAVPVMSYGEMAQGLLELTAPGDTVFLSFGVRGLPRVVPVLKGGGRYVLARLLPTVESLEAAKAAGLTPKEILCSWGPMGYDWEVGILKGCGAKAVGAKGSGDASGVTDKLRACGELGIPLLLLCPPNDPGLSLEEGVRETLKILGY</sequence>
<proteinExistence type="predicted"/>
<name>H0UMW1_9BACT</name>
<evidence type="ECO:0000313" key="4">
    <source>
        <dbReference type="EMBL" id="EHM09256.1"/>
    </source>
</evidence>
<dbReference type="GO" id="GO:0008168">
    <property type="term" value="F:methyltransferase activity"/>
    <property type="evidence" value="ECO:0007669"/>
    <property type="project" value="InterPro"/>
</dbReference>
<reference evidence="4 5" key="1">
    <citation type="submission" date="2011-10" db="EMBL/GenBank/DDBJ databases">
        <title>The Noncontiguous Finished genome of Thermanaerovibrio velox DSM 12556.</title>
        <authorList>
            <consortium name="US DOE Joint Genome Institute (JGI-PGF)"/>
            <person name="Lucas S."/>
            <person name="Copeland A."/>
            <person name="Lapidus A."/>
            <person name="Glavina del Rio T."/>
            <person name="Dalin E."/>
            <person name="Tice H."/>
            <person name="Bruce D."/>
            <person name="Goodwin L."/>
            <person name="Pitluck S."/>
            <person name="Peters L."/>
            <person name="Mikhailova N."/>
            <person name="Teshima H."/>
            <person name="Kyrpides N."/>
            <person name="Mavromatis K."/>
            <person name="Ivanova N."/>
            <person name="Markowitz V."/>
            <person name="Cheng J.-F."/>
            <person name="Hugenholtz P."/>
            <person name="Woyke T."/>
            <person name="Wu D."/>
            <person name="Spring S."/>
            <person name="Brambilla E.-M."/>
            <person name="Klenk H.-P."/>
            <person name="Eisen J.A."/>
        </authorList>
    </citation>
    <scope>NUCLEOTIDE SEQUENCE [LARGE SCALE GENOMIC DNA]</scope>
    <source>
        <strain evidence="4 5">DSM 12556</strain>
    </source>
</reference>
<keyword evidence="3" id="KW-0560">Oxidoreductase</keyword>
<dbReference type="InterPro" id="IPR014776">
    <property type="entry name" value="4pyrrole_Mease_sub2"/>
</dbReference>
<dbReference type="PANTHER" id="PTHR36925">
    <property type="entry name" value="COBALT-PRECORRIN-6A REDUCTASE"/>
    <property type="match status" value="1"/>
</dbReference>
<dbReference type="GO" id="GO:0016994">
    <property type="term" value="F:precorrin-6A reductase activity"/>
    <property type="evidence" value="ECO:0007669"/>
    <property type="project" value="InterPro"/>
</dbReference>
<dbReference type="UniPathway" id="UPA00148"/>
<dbReference type="EMBL" id="CM001377">
    <property type="protein sequence ID" value="EHM09256.1"/>
    <property type="molecule type" value="Genomic_DNA"/>
</dbReference>
<organism evidence="4 5">
    <name type="scientific">Thermanaerovibrio velox DSM 12556</name>
    <dbReference type="NCBI Taxonomy" id="926567"/>
    <lineage>
        <taxon>Bacteria</taxon>
        <taxon>Thermotogati</taxon>
        <taxon>Synergistota</taxon>
        <taxon>Synergistia</taxon>
        <taxon>Synergistales</taxon>
        <taxon>Synergistaceae</taxon>
        <taxon>Thermanaerovibrio</taxon>
    </lineage>
</organism>
<evidence type="ECO:0000256" key="3">
    <source>
        <dbReference type="ARBA" id="ARBA00023002"/>
    </source>
</evidence>
<accession>H0UMW1</accession>